<dbReference type="InterPro" id="IPR002525">
    <property type="entry name" value="Transp_IS110-like_N"/>
</dbReference>
<name>A0A0H5Q1Q7_9ZZZZ</name>
<reference evidence="3" key="2">
    <citation type="submission" date="2015-07" db="EMBL/GenBank/DDBJ databases">
        <title>Plasmids, circular viruses and viroids from rat gut.</title>
        <authorList>
            <person name="Jorgensen T.J."/>
            <person name="Hansen M.A."/>
            <person name="Xu Z."/>
            <person name="Tabak M.A."/>
            <person name="Sorensen S.J."/>
            <person name="Hansen L.H."/>
        </authorList>
    </citation>
    <scope>NUCLEOTIDE SEQUENCE</scope>
    <source>
        <strain evidence="3">RGFK0824</strain>
    </source>
</reference>
<dbReference type="InterPro" id="IPR047650">
    <property type="entry name" value="Transpos_IS110"/>
</dbReference>
<feature type="domain" description="Transposase IS110-like N-terminal" evidence="1">
    <location>
        <begin position="7"/>
        <end position="153"/>
    </location>
</feature>
<organism evidence="3">
    <name type="scientific">uncultured prokaryote</name>
    <dbReference type="NCBI Taxonomy" id="198431"/>
    <lineage>
        <taxon>unclassified sequences</taxon>
        <taxon>environmental samples</taxon>
    </lineage>
</organism>
<dbReference type="InterPro" id="IPR003346">
    <property type="entry name" value="Transposase_20"/>
</dbReference>
<feature type="domain" description="Transposase IS116/IS110/IS902 C-terminal" evidence="2">
    <location>
        <begin position="231"/>
        <end position="299"/>
    </location>
</feature>
<dbReference type="GO" id="GO:0004803">
    <property type="term" value="F:transposase activity"/>
    <property type="evidence" value="ECO:0007669"/>
    <property type="project" value="InterPro"/>
</dbReference>
<dbReference type="GO" id="GO:0003677">
    <property type="term" value="F:DNA binding"/>
    <property type="evidence" value="ECO:0007669"/>
    <property type="project" value="InterPro"/>
</dbReference>
<evidence type="ECO:0000259" key="2">
    <source>
        <dbReference type="Pfam" id="PF02371"/>
    </source>
</evidence>
<evidence type="ECO:0000313" key="3">
    <source>
        <dbReference type="EMBL" id="CRY95926.1"/>
    </source>
</evidence>
<reference evidence="3" key="1">
    <citation type="submission" date="2015-06" db="EMBL/GenBank/DDBJ databases">
        <authorList>
            <person name="Joergensen T."/>
        </authorList>
    </citation>
    <scope>NUCLEOTIDE SEQUENCE</scope>
    <source>
        <strain evidence="3">RGFK0824</strain>
    </source>
</reference>
<dbReference type="AlphaFoldDB" id="A0A0H5Q1Q7"/>
<evidence type="ECO:0000259" key="1">
    <source>
        <dbReference type="Pfam" id="PF01548"/>
    </source>
</evidence>
<dbReference type="Pfam" id="PF02371">
    <property type="entry name" value="Transposase_20"/>
    <property type="match status" value="1"/>
</dbReference>
<proteinExistence type="predicted"/>
<dbReference type="EMBL" id="LN853430">
    <property type="protein sequence ID" value="CRY95926.1"/>
    <property type="molecule type" value="Genomic_DNA"/>
</dbReference>
<dbReference type="Pfam" id="PF01548">
    <property type="entry name" value="DEDD_Tnp_IS110"/>
    <property type="match status" value="1"/>
</dbReference>
<accession>A0A0H5Q1Q7</accession>
<dbReference type="PANTHER" id="PTHR33055">
    <property type="entry name" value="TRANSPOSASE FOR INSERTION SEQUENCE ELEMENT IS1111A"/>
    <property type="match status" value="1"/>
</dbReference>
<dbReference type="NCBIfam" id="NF033542">
    <property type="entry name" value="transpos_IS110"/>
    <property type="match status" value="1"/>
</dbReference>
<protein>
    <submittedName>
        <fullName evidence="3">Uncharacterized protein</fullName>
    </submittedName>
</protein>
<sequence>MTSIIYVGMDVHTTNYTLCCYSMEDDRFFAEVQVEPDVKNILKYFARIKKQQNKECHIVCGYEAGCLGYSLYHQLHAHGVDCVILAPTTMMTTPGKRIKTDRRDARLISKCLAFHTYSPVHIPTEMDDAVKEYIRMRDDANSALVRVKQQIIAFCIRHGKVHDGKSYWTNKHLDWLSNLDFGNGILSEVLQEYLIRYYQLREQVDMYDMRINELAQSEPYRKRVEKLGCFRGIAAHTALSFCVEVGDFRRFATAQQFASYLGLVPGECSSGDKQQYTGITKAGNSHLRKLLVETAQVFGRSATKSGKSAALKARQAKCDSLTIAYADKANARLKKKYFKIAMRSKANIAKTAVAREMACFIWGMMTDNISCA</sequence>
<dbReference type="GO" id="GO:0006313">
    <property type="term" value="P:DNA transposition"/>
    <property type="evidence" value="ECO:0007669"/>
    <property type="project" value="InterPro"/>
</dbReference>